<reference evidence="2 3" key="1">
    <citation type="submission" date="2017-07" db="EMBL/GenBank/DDBJ databases">
        <title>Elstera cyanobacteriorum sp. nov., a novel bacterium isolated from cyanobacterial aggregates in a eutrophic lake.</title>
        <authorList>
            <person name="Cai H."/>
        </authorList>
    </citation>
    <scope>NUCLEOTIDE SEQUENCE [LARGE SCALE GENOMIC DNA]</scope>
    <source>
        <strain evidence="2 3">TH019</strain>
    </source>
</reference>
<keyword evidence="1" id="KW-0949">S-adenosyl-L-methionine</keyword>
<keyword evidence="1" id="KW-0698">rRNA processing</keyword>
<dbReference type="OrthoDB" id="9791274at2"/>
<sequence length="278" mass="30809">MNYRHAYHAGNFADVFKHAALSLLLQHLRKKDKGFCVIDTHAGVGRYDLHGTEAQKTGEWRAGVGAVLKAPETPILAPWRDVIAALNPNGGCRVYPGSPLVARHFLRPQDRLVVAELHPQDRAQLADLFDGDRQVLVRPADGYATLIKQVPPLERRGVALIDPPFERPDEWEVLTEVIATAHRKWATGCCVIWYPVKDLAEVVRFHDVLASLGIPKILIAEFHLGPPKPGTFFGSGLAVINPPWQWDEELRELGAALATALGRCDARTIVDWLVPEDA</sequence>
<dbReference type="GO" id="GO:0003723">
    <property type="term" value="F:RNA binding"/>
    <property type="evidence" value="ECO:0007669"/>
    <property type="project" value="UniProtKB-UniRule"/>
</dbReference>
<dbReference type="HAMAP" id="MF_00934">
    <property type="entry name" value="23SrRNA_methyltr_J"/>
    <property type="match status" value="1"/>
</dbReference>
<dbReference type="Gene3D" id="3.40.50.150">
    <property type="entry name" value="Vaccinia Virus protein VP39"/>
    <property type="match status" value="1"/>
</dbReference>
<keyword evidence="1" id="KW-0489">Methyltransferase</keyword>
<dbReference type="RefSeq" id="WP_094409164.1">
    <property type="nucleotide sequence ID" value="NZ_BMJZ01000001.1"/>
</dbReference>
<feature type="binding site" evidence="1">
    <location>
        <position position="41"/>
    </location>
    <ligand>
        <name>S-adenosyl-L-methionine</name>
        <dbReference type="ChEBI" id="CHEBI:59789"/>
    </ligand>
</feature>
<feature type="binding site" evidence="1">
    <location>
        <position position="98"/>
    </location>
    <ligand>
        <name>S-adenosyl-L-methionine</name>
        <dbReference type="ChEBI" id="CHEBI:59789"/>
    </ligand>
</feature>
<feature type="binding site" evidence="1">
    <location>
        <position position="116"/>
    </location>
    <ligand>
        <name>S-adenosyl-L-methionine</name>
        <dbReference type="ChEBI" id="CHEBI:59789"/>
    </ligand>
</feature>
<name>A0A255XRM3_9PROT</name>
<dbReference type="GO" id="GO:0005829">
    <property type="term" value="C:cytosol"/>
    <property type="evidence" value="ECO:0007669"/>
    <property type="project" value="TreeGrafter"/>
</dbReference>
<dbReference type="Pfam" id="PF04378">
    <property type="entry name" value="RsmJ"/>
    <property type="match status" value="1"/>
</dbReference>
<proteinExistence type="inferred from homology"/>
<comment type="subunit">
    <text evidence="1">Monomer.</text>
</comment>
<comment type="function">
    <text evidence="1">Specifically methylates the adenine in position 2030 of 23S rRNA.</text>
</comment>
<dbReference type="AlphaFoldDB" id="A0A255XRM3"/>
<protein>
    <recommendedName>
        <fullName evidence="1">Ribosomal RNA large subunit methyltransferase J</fullName>
        <ecNumber evidence="1">2.1.1.266</ecNumber>
    </recommendedName>
    <alternativeName>
        <fullName evidence="1">23S rRNA (adenine(2030)-N6)-methyltransferase</fullName>
    </alternativeName>
    <alternativeName>
        <fullName evidence="1">23S rRNA m6A2030 methyltransferase</fullName>
    </alternativeName>
</protein>
<feature type="site" description="Interaction with substrate rRNA" evidence="1">
    <location>
        <position position="3"/>
    </location>
</feature>
<keyword evidence="1" id="KW-0694">RNA-binding</keyword>
<comment type="caution">
    <text evidence="2">The sequence shown here is derived from an EMBL/GenBank/DDBJ whole genome shotgun (WGS) entry which is preliminary data.</text>
</comment>
<feature type="binding site" evidence="1">
    <location>
        <position position="18"/>
    </location>
    <ligand>
        <name>S-adenosyl-L-methionine</name>
        <dbReference type="ChEBI" id="CHEBI:59789"/>
    </ligand>
</feature>
<dbReference type="EMBL" id="NOXS01000032">
    <property type="protein sequence ID" value="OYQ18900.1"/>
    <property type="molecule type" value="Genomic_DNA"/>
</dbReference>
<dbReference type="InterPro" id="IPR029063">
    <property type="entry name" value="SAM-dependent_MTases_sf"/>
</dbReference>
<dbReference type="EC" id="2.1.1.266" evidence="1"/>
<dbReference type="PANTHER" id="PTHR37426:SF1">
    <property type="entry name" value="RIBOSOMAL RNA LARGE SUBUNIT METHYLTRANSFERASE J"/>
    <property type="match status" value="1"/>
</dbReference>
<keyword evidence="1" id="KW-0808">Transferase</keyword>
<accession>A0A255XRM3</accession>
<dbReference type="SUPFAM" id="SSF53335">
    <property type="entry name" value="S-adenosyl-L-methionine-dependent methyltransferases"/>
    <property type="match status" value="1"/>
</dbReference>
<feature type="binding site" evidence="1">
    <location>
        <begin position="141"/>
        <end position="142"/>
    </location>
    <ligand>
        <name>S-adenosyl-L-methionine</name>
        <dbReference type="ChEBI" id="CHEBI:59789"/>
    </ligand>
</feature>
<evidence type="ECO:0000256" key="1">
    <source>
        <dbReference type="HAMAP-Rule" id="MF_00934"/>
    </source>
</evidence>
<dbReference type="GO" id="GO:0036307">
    <property type="term" value="F:23S rRNA (adenine(2030)-N(6))-methyltransferase activity"/>
    <property type="evidence" value="ECO:0007669"/>
    <property type="project" value="UniProtKB-UniRule"/>
</dbReference>
<feature type="binding site" evidence="1">
    <location>
        <position position="162"/>
    </location>
    <ligand>
        <name>S-adenosyl-L-methionine</name>
        <dbReference type="ChEBI" id="CHEBI:59789"/>
    </ligand>
</feature>
<dbReference type="Proteomes" id="UP000216361">
    <property type="component" value="Unassembled WGS sequence"/>
</dbReference>
<dbReference type="InterPro" id="IPR007473">
    <property type="entry name" value="RlmJ"/>
</dbReference>
<comment type="catalytic activity">
    <reaction evidence="1">
        <text>adenosine(2030) in 23S rRNA + S-adenosyl-L-methionine = N(6)-methyladenosine(2030) in 23S rRNA + S-adenosyl-L-homocysteine + H(+)</text>
        <dbReference type="Rhea" id="RHEA:43736"/>
        <dbReference type="Rhea" id="RHEA-COMP:10668"/>
        <dbReference type="Rhea" id="RHEA-COMP:10669"/>
        <dbReference type="ChEBI" id="CHEBI:15378"/>
        <dbReference type="ChEBI" id="CHEBI:57856"/>
        <dbReference type="ChEBI" id="CHEBI:59789"/>
        <dbReference type="ChEBI" id="CHEBI:74411"/>
        <dbReference type="ChEBI" id="CHEBI:74449"/>
        <dbReference type="EC" id="2.1.1.266"/>
    </reaction>
</comment>
<evidence type="ECO:0000313" key="3">
    <source>
        <dbReference type="Proteomes" id="UP000216361"/>
    </source>
</evidence>
<feature type="active site" description="Proton acceptor" evidence="1">
    <location>
        <position position="162"/>
    </location>
</feature>
<dbReference type="PANTHER" id="PTHR37426">
    <property type="entry name" value="RIBOSOMAL RNA LARGE SUBUNIT METHYLTRANSFERASE J"/>
    <property type="match status" value="1"/>
</dbReference>
<keyword evidence="3" id="KW-1185">Reference proteome</keyword>
<comment type="similarity">
    <text evidence="1">Belongs to the RlmJ family.</text>
</comment>
<organism evidence="2 3">
    <name type="scientific">Elstera cyanobacteriorum</name>
    <dbReference type="NCBI Taxonomy" id="2022747"/>
    <lineage>
        <taxon>Bacteria</taxon>
        <taxon>Pseudomonadati</taxon>
        <taxon>Pseudomonadota</taxon>
        <taxon>Alphaproteobacteria</taxon>
        <taxon>Rhodospirillales</taxon>
        <taxon>Rhodospirillaceae</taxon>
        <taxon>Elstera</taxon>
    </lineage>
</organism>
<gene>
    <name evidence="1" type="primary">rlmJ</name>
    <name evidence="2" type="ORF">CHR90_11675</name>
</gene>
<evidence type="ECO:0000313" key="2">
    <source>
        <dbReference type="EMBL" id="OYQ18900.1"/>
    </source>
</evidence>
<dbReference type="GO" id="GO:0070475">
    <property type="term" value="P:rRNA base methylation"/>
    <property type="evidence" value="ECO:0007669"/>
    <property type="project" value="UniProtKB-UniRule"/>
</dbReference>